<feature type="region of interest" description="Disordered" evidence="1">
    <location>
        <begin position="25"/>
        <end position="50"/>
    </location>
</feature>
<protein>
    <submittedName>
        <fullName evidence="2">Uncharacterized protein</fullName>
    </submittedName>
</protein>
<gene>
    <name evidence="2" type="ORF">AVEN_136690_1</name>
</gene>
<feature type="region of interest" description="Disordered" evidence="1">
    <location>
        <begin position="82"/>
        <end position="128"/>
    </location>
</feature>
<proteinExistence type="predicted"/>
<evidence type="ECO:0000313" key="2">
    <source>
        <dbReference type="EMBL" id="GBN68325.1"/>
    </source>
</evidence>
<evidence type="ECO:0000313" key="3">
    <source>
        <dbReference type="Proteomes" id="UP000499080"/>
    </source>
</evidence>
<accession>A0A4Y2QYY1</accession>
<sequence>RRTELSDVHNTVSGRFQRHLLQFRFRPASGRARRQGGNRQDTPGHQLLPSAAEGDEEICEAGIRSEMRLRTIARKGLHSLYTGNAHRPLEFRTGETQNPSHEPGSRHLNATEDITIGTAEDGEKNVQQ</sequence>
<keyword evidence="3" id="KW-1185">Reference proteome</keyword>
<reference evidence="2 3" key="1">
    <citation type="journal article" date="2019" name="Sci. Rep.">
        <title>Orb-weaving spider Araneus ventricosus genome elucidates the spidroin gene catalogue.</title>
        <authorList>
            <person name="Kono N."/>
            <person name="Nakamura H."/>
            <person name="Ohtoshi R."/>
            <person name="Moran D.A.P."/>
            <person name="Shinohara A."/>
            <person name="Yoshida Y."/>
            <person name="Fujiwara M."/>
            <person name="Mori M."/>
            <person name="Tomita M."/>
            <person name="Arakawa K."/>
        </authorList>
    </citation>
    <scope>NUCLEOTIDE SEQUENCE [LARGE SCALE GENOMIC DNA]</scope>
</reference>
<organism evidence="2 3">
    <name type="scientific">Araneus ventricosus</name>
    <name type="common">Orbweaver spider</name>
    <name type="synonym">Epeira ventricosa</name>
    <dbReference type="NCBI Taxonomy" id="182803"/>
    <lineage>
        <taxon>Eukaryota</taxon>
        <taxon>Metazoa</taxon>
        <taxon>Ecdysozoa</taxon>
        <taxon>Arthropoda</taxon>
        <taxon>Chelicerata</taxon>
        <taxon>Arachnida</taxon>
        <taxon>Araneae</taxon>
        <taxon>Araneomorphae</taxon>
        <taxon>Entelegynae</taxon>
        <taxon>Araneoidea</taxon>
        <taxon>Araneidae</taxon>
        <taxon>Araneus</taxon>
    </lineage>
</organism>
<feature type="non-terminal residue" evidence="2">
    <location>
        <position position="1"/>
    </location>
</feature>
<evidence type="ECO:0000256" key="1">
    <source>
        <dbReference type="SAM" id="MobiDB-lite"/>
    </source>
</evidence>
<name>A0A4Y2QYY1_ARAVE</name>
<dbReference type="AlphaFoldDB" id="A0A4Y2QYY1"/>
<dbReference type="EMBL" id="BGPR01015186">
    <property type="protein sequence ID" value="GBN68325.1"/>
    <property type="molecule type" value="Genomic_DNA"/>
</dbReference>
<comment type="caution">
    <text evidence="2">The sequence shown here is derived from an EMBL/GenBank/DDBJ whole genome shotgun (WGS) entry which is preliminary data.</text>
</comment>
<dbReference type="Proteomes" id="UP000499080">
    <property type="component" value="Unassembled WGS sequence"/>
</dbReference>